<name>A0AAV1CYC0_OLDCO</name>
<gene>
    <name evidence="1" type="ORF">OLC1_LOCUS9679</name>
</gene>
<accession>A0AAV1CYC0</accession>
<dbReference type="Proteomes" id="UP001161247">
    <property type="component" value="Chromosome 3"/>
</dbReference>
<dbReference type="EMBL" id="OX459120">
    <property type="protein sequence ID" value="CAI9099714.1"/>
    <property type="molecule type" value="Genomic_DNA"/>
</dbReference>
<dbReference type="AlphaFoldDB" id="A0AAV1CYC0"/>
<sequence length="284" mass="31348">MIVNNPNGNNLINLIPAAPKNLRKREKVGGSSYANLIKGLCLMMRTGSELKRLVVHIVGNRWAQIVEEMVCVEIEGIEKETMKLSAPSSRPDKTLEARIILDTLEQRQAESSSGLTMTKKELISVDLQPSPERNELGTANPNPLKPGNVFSVLQNSDERDNEFPLTKAKCHKIASVSFDTLPATVITNRFAVLQTIDEVVNEVTSVEGEEHVEDAYVENAPTQHESQSDTVIFDVLNEVLMLDDEAWICMVLRTGGDDDLGGGEWPKTCKIEPRVSPEGRLSDA</sequence>
<evidence type="ECO:0000313" key="2">
    <source>
        <dbReference type="Proteomes" id="UP001161247"/>
    </source>
</evidence>
<proteinExistence type="predicted"/>
<protein>
    <submittedName>
        <fullName evidence="1">OLC1v1036574C1</fullName>
    </submittedName>
</protein>
<reference evidence="1" key="1">
    <citation type="submission" date="2023-03" db="EMBL/GenBank/DDBJ databases">
        <authorList>
            <person name="Julca I."/>
        </authorList>
    </citation>
    <scope>NUCLEOTIDE SEQUENCE</scope>
</reference>
<organism evidence="1 2">
    <name type="scientific">Oldenlandia corymbosa var. corymbosa</name>
    <dbReference type="NCBI Taxonomy" id="529605"/>
    <lineage>
        <taxon>Eukaryota</taxon>
        <taxon>Viridiplantae</taxon>
        <taxon>Streptophyta</taxon>
        <taxon>Embryophyta</taxon>
        <taxon>Tracheophyta</taxon>
        <taxon>Spermatophyta</taxon>
        <taxon>Magnoliopsida</taxon>
        <taxon>eudicotyledons</taxon>
        <taxon>Gunneridae</taxon>
        <taxon>Pentapetalae</taxon>
        <taxon>asterids</taxon>
        <taxon>lamiids</taxon>
        <taxon>Gentianales</taxon>
        <taxon>Rubiaceae</taxon>
        <taxon>Rubioideae</taxon>
        <taxon>Spermacoceae</taxon>
        <taxon>Hedyotis-Oldenlandia complex</taxon>
        <taxon>Oldenlandia</taxon>
    </lineage>
</organism>
<keyword evidence="2" id="KW-1185">Reference proteome</keyword>
<evidence type="ECO:0000313" key="1">
    <source>
        <dbReference type="EMBL" id="CAI9099714.1"/>
    </source>
</evidence>